<keyword evidence="1" id="KW-0472">Membrane</keyword>
<accession>A0A1I6H415</accession>
<evidence type="ECO:0000313" key="2">
    <source>
        <dbReference type="EMBL" id="SFR49216.1"/>
    </source>
</evidence>
<dbReference type="EMBL" id="FOYQ01000002">
    <property type="protein sequence ID" value="SFR49216.1"/>
    <property type="molecule type" value="Genomic_DNA"/>
</dbReference>
<organism evidence="2 3">
    <name type="scientific">Robiginitalea myxolifaciens</name>
    <dbReference type="NCBI Taxonomy" id="400055"/>
    <lineage>
        <taxon>Bacteria</taxon>
        <taxon>Pseudomonadati</taxon>
        <taxon>Bacteroidota</taxon>
        <taxon>Flavobacteriia</taxon>
        <taxon>Flavobacteriales</taxon>
        <taxon>Flavobacteriaceae</taxon>
        <taxon>Robiginitalea</taxon>
    </lineage>
</organism>
<dbReference type="AlphaFoldDB" id="A0A1I6H415"/>
<dbReference type="Proteomes" id="UP000199534">
    <property type="component" value="Unassembled WGS sequence"/>
</dbReference>
<sequence>MKRKNTLEGLFEELQGNLDLAQPEAGHRERFAERLAQIGAATDNSNPEDGDIRSLHASGGKRIPIWRRPLSIAASVALLILAAAVVFKPEPSLAQQVAEIAPEVSETTDYFANVVEQEIRALREASSPETEMLIEDTLEQLQKLGADYRQLEQDLVAGGNTKLILSAMITNFQTRIDLLEDVMSQVDEIKQFKNESNEANIL</sequence>
<dbReference type="STRING" id="400055.SAMN04490243_2227"/>
<keyword evidence="3" id="KW-1185">Reference proteome</keyword>
<feature type="transmembrane region" description="Helical" evidence="1">
    <location>
        <begin position="70"/>
        <end position="87"/>
    </location>
</feature>
<dbReference type="RefSeq" id="WP_092982651.1">
    <property type="nucleotide sequence ID" value="NZ_FOYQ01000002.1"/>
</dbReference>
<keyword evidence="1" id="KW-0812">Transmembrane</keyword>
<gene>
    <name evidence="2" type="ORF">SAMN04490243_2227</name>
</gene>
<reference evidence="2 3" key="1">
    <citation type="submission" date="2016-10" db="EMBL/GenBank/DDBJ databases">
        <authorList>
            <person name="de Groot N.N."/>
        </authorList>
    </citation>
    <scope>NUCLEOTIDE SEQUENCE [LARGE SCALE GENOMIC DNA]</scope>
    <source>
        <strain evidence="2 3">DSM 21019</strain>
    </source>
</reference>
<evidence type="ECO:0000256" key="1">
    <source>
        <dbReference type="SAM" id="Phobius"/>
    </source>
</evidence>
<protein>
    <recommendedName>
        <fullName evidence="4">DUF4179 domain-containing protein</fullName>
    </recommendedName>
</protein>
<name>A0A1I6H415_9FLAO</name>
<proteinExistence type="predicted"/>
<dbReference type="OrthoDB" id="1143801at2"/>
<evidence type="ECO:0000313" key="3">
    <source>
        <dbReference type="Proteomes" id="UP000199534"/>
    </source>
</evidence>
<evidence type="ECO:0008006" key="4">
    <source>
        <dbReference type="Google" id="ProtNLM"/>
    </source>
</evidence>
<keyword evidence="1" id="KW-1133">Transmembrane helix</keyword>